<dbReference type="InParanoid" id="A0A3N4L771"/>
<evidence type="ECO:0000313" key="1">
    <source>
        <dbReference type="EMBL" id="RPB18737.1"/>
    </source>
</evidence>
<organism evidence="1 2">
    <name type="scientific">Terfezia boudieri ATCC MYA-4762</name>
    <dbReference type="NCBI Taxonomy" id="1051890"/>
    <lineage>
        <taxon>Eukaryota</taxon>
        <taxon>Fungi</taxon>
        <taxon>Dikarya</taxon>
        <taxon>Ascomycota</taxon>
        <taxon>Pezizomycotina</taxon>
        <taxon>Pezizomycetes</taxon>
        <taxon>Pezizales</taxon>
        <taxon>Pezizaceae</taxon>
        <taxon>Terfezia</taxon>
    </lineage>
</organism>
<gene>
    <name evidence="1" type="ORF">L211DRAFT_843282</name>
</gene>
<dbReference type="AlphaFoldDB" id="A0A3N4L771"/>
<proteinExistence type="predicted"/>
<keyword evidence="2" id="KW-1185">Reference proteome</keyword>
<dbReference type="Proteomes" id="UP000267821">
    <property type="component" value="Unassembled WGS sequence"/>
</dbReference>
<protein>
    <submittedName>
        <fullName evidence="1">Uncharacterized protein</fullName>
    </submittedName>
</protein>
<evidence type="ECO:0000313" key="2">
    <source>
        <dbReference type="Proteomes" id="UP000267821"/>
    </source>
</evidence>
<dbReference type="EMBL" id="ML121610">
    <property type="protein sequence ID" value="RPB18737.1"/>
    <property type="molecule type" value="Genomic_DNA"/>
</dbReference>
<reference evidence="1 2" key="1">
    <citation type="journal article" date="2018" name="Nat. Ecol. Evol.">
        <title>Pezizomycetes genomes reveal the molecular basis of ectomycorrhizal truffle lifestyle.</title>
        <authorList>
            <person name="Murat C."/>
            <person name="Payen T."/>
            <person name="Noel B."/>
            <person name="Kuo A."/>
            <person name="Morin E."/>
            <person name="Chen J."/>
            <person name="Kohler A."/>
            <person name="Krizsan K."/>
            <person name="Balestrini R."/>
            <person name="Da Silva C."/>
            <person name="Montanini B."/>
            <person name="Hainaut M."/>
            <person name="Levati E."/>
            <person name="Barry K.W."/>
            <person name="Belfiori B."/>
            <person name="Cichocki N."/>
            <person name="Clum A."/>
            <person name="Dockter R.B."/>
            <person name="Fauchery L."/>
            <person name="Guy J."/>
            <person name="Iotti M."/>
            <person name="Le Tacon F."/>
            <person name="Lindquist E.A."/>
            <person name="Lipzen A."/>
            <person name="Malagnac F."/>
            <person name="Mello A."/>
            <person name="Molinier V."/>
            <person name="Miyauchi S."/>
            <person name="Poulain J."/>
            <person name="Riccioni C."/>
            <person name="Rubini A."/>
            <person name="Sitrit Y."/>
            <person name="Splivallo R."/>
            <person name="Traeger S."/>
            <person name="Wang M."/>
            <person name="Zifcakova L."/>
            <person name="Wipf D."/>
            <person name="Zambonelli A."/>
            <person name="Paolocci F."/>
            <person name="Nowrousian M."/>
            <person name="Ottonello S."/>
            <person name="Baldrian P."/>
            <person name="Spatafora J.W."/>
            <person name="Henrissat B."/>
            <person name="Nagy L.G."/>
            <person name="Aury J.M."/>
            <person name="Wincker P."/>
            <person name="Grigoriev I.V."/>
            <person name="Bonfante P."/>
            <person name="Martin F.M."/>
        </authorList>
    </citation>
    <scope>NUCLEOTIDE SEQUENCE [LARGE SCALE GENOMIC DNA]</scope>
    <source>
        <strain evidence="1 2">ATCC MYA-4762</strain>
    </source>
</reference>
<name>A0A3N4L771_9PEZI</name>
<sequence>MVPNKRKGLSDLEQHRDNRICVKRQDPRYADMTYEEFGALFPLPDGRPMTRSTISDILKDKDRWLAV</sequence>
<accession>A0A3N4L771</accession>
<feature type="non-terminal residue" evidence="1">
    <location>
        <position position="67"/>
    </location>
</feature>